<organism evidence="1 2">
    <name type="scientific">Metarhizobium album</name>
    <dbReference type="NCBI Taxonomy" id="2182425"/>
    <lineage>
        <taxon>Bacteria</taxon>
        <taxon>Pseudomonadati</taxon>
        <taxon>Pseudomonadota</taxon>
        <taxon>Alphaproteobacteria</taxon>
        <taxon>Hyphomicrobiales</taxon>
        <taxon>Rhizobiaceae</taxon>
        <taxon>Metarhizobium</taxon>
    </lineage>
</organism>
<comment type="caution">
    <text evidence="1">The sequence shown here is derived from an EMBL/GenBank/DDBJ whole genome shotgun (WGS) entry which is preliminary data.</text>
</comment>
<keyword evidence="2" id="KW-1185">Reference proteome</keyword>
<dbReference type="AlphaFoldDB" id="A0A2U2DU31"/>
<dbReference type="OrthoDB" id="8759063at2"/>
<dbReference type="EMBL" id="QFBC01000003">
    <property type="protein sequence ID" value="PWE56807.1"/>
    <property type="molecule type" value="Genomic_DNA"/>
</dbReference>
<proteinExistence type="predicted"/>
<dbReference type="InterPro" id="IPR008861">
    <property type="entry name" value="GpX-like"/>
</dbReference>
<name>A0A2U2DU31_9HYPH</name>
<dbReference type="RefSeq" id="WP_109458183.1">
    <property type="nucleotide sequence ID" value="NZ_QFBC01000003.1"/>
</dbReference>
<sequence length="70" mass="7520">MPQTYTTRQGETVDLVCSKFYGRTRDVTESVLAANPGLAALGAVLPLGTQIVMPDIEARPAATKLISLWD</sequence>
<gene>
    <name evidence="1" type="ORF">DEM27_08240</name>
</gene>
<evidence type="ECO:0000313" key="1">
    <source>
        <dbReference type="EMBL" id="PWE56807.1"/>
    </source>
</evidence>
<protein>
    <submittedName>
        <fullName evidence="1">Phage tail protein</fullName>
    </submittedName>
</protein>
<dbReference type="Pfam" id="PF05489">
    <property type="entry name" value="Phage_tail_X"/>
    <property type="match status" value="1"/>
</dbReference>
<evidence type="ECO:0000313" key="2">
    <source>
        <dbReference type="Proteomes" id="UP000245252"/>
    </source>
</evidence>
<dbReference type="Proteomes" id="UP000245252">
    <property type="component" value="Unassembled WGS sequence"/>
</dbReference>
<accession>A0A2U2DU31</accession>
<reference evidence="1 2" key="1">
    <citation type="submission" date="2018-05" db="EMBL/GenBank/DDBJ databases">
        <title>The draft genome of strain NS-104.</title>
        <authorList>
            <person name="Hang P."/>
            <person name="Jiang J."/>
        </authorList>
    </citation>
    <scope>NUCLEOTIDE SEQUENCE [LARGE SCALE GENOMIC DNA]</scope>
    <source>
        <strain evidence="1 2">NS-104</strain>
    </source>
</reference>